<accession>A0A8J4D3I1</accession>
<evidence type="ECO:0000259" key="7">
    <source>
        <dbReference type="Pfam" id="PF00520"/>
    </source>
</evidence>
<gene>
    <name evidence="8" type="ORF">Vretifemale_19474</name>
</gene>
<keyword evidence="9" id="KW-1185">Reference proteome</keyword>
<dbReference type="InterPro" id="IPR005821">
    <property type="entry name" value="Ion_trans_dom"/>
</dbReference>
<dbReference type="InterPro" id="IPR001680">
    <property type="entry name" value="WD40_rpt"/>
</dbReference>
<dbReference type="OrthoDB" id="1367865at2759"/>
<feature type="domain" description="Ion transport" evidence="7">
    <location>
        <begin position="526"/>
        <end position="681"/>
    </location>
</feature>
<dbReference type="PROSITE" id="PS00678">
    <property type="entry name" value="WD_REPEATS_1"/>
    <property type="match status" value="1"/>
</dbReference>
<evidence type="ECO:0000256" key="2">
    <source>
        <dbReference type="ARBA" id="ARBA00022574"/>
    </source>
</evidence>
<keyword evidence="6" id="KW-0472">Membrane</keyword>
<keyword evidence="3" id="KW-0812">Transmembrane</keyword>
<organism evidence="8 9">
    <name type="scientific">Volvox reticuliferus</name>
    <dbReference type="NCBI Taxonomy" id="1737510"/>
    <lineage>
        <taxon>Eukaryota</taxon>
        <taxon>Viridiplantae</taxon>
        <taxon>Chlorophyta</taxon>
        <taxon>core chlorophytes</taxon>
        <taxon>Chlorophyceae</taxon>
        <taxon>CS clade</taxon>
        <taxon>Chlamydomonadales</taxon>
        <taxon>Volvocaceae</taxon>
        <taxon>Volvox</taxon>
    </lineage>
</organism>
<comment type="subcellular location">
    <subcellularLocation>
        <location evidence="1">Membrane</location>
        <topology evidence="1">Multi-pass membrane protein</topology>
    </subcellularLocation>
</comment>
<dbReference type="InterPro" id="IPR011047">
    <property type="entry name" value="Quinoprotein_ADH-like_sf"/>
</dbReference>
<dbReference type="PANTHER" id="PTHR10582:SF2">
    <property type="entry name" value="INACTIVE"/>
    <property type="match status" value="1"/>
</dbReference>
<dbReference type="Pfam" id="PF00520">
    <property type="entry name" value="Ion_trans"/>
    <property type="match status" value="1"/>
</dbReference>
<dbReference type="EMBL" id="BNCP01000070">
    <property type="protein sequence ID" value="GIL91888.1"/>
    <property type="molecule type" value="Genomic_DNA"/>
</dbReference>
<dbReference type="InterPro" id="IPR019775">
    <property type="entry name" value="WD40_repeat_CS"/>
</dbReference>
<dbReference type="PROSITE" id="PS50294">
    <property type="entry name" value="WD_REPEATS_REGION"/>
    <property type="match status" value="1"/>
</dbReference>
<evidence type="ECO:0000256" key="6">
    <source>
        <dbReference type="ARBA" id="ARBA00023136"/>
    </source>
</evidence>
<proteinExistence type="predicted"/>
<dbReference type="Pfam" id="PF00400">
    <property type="entry name" value="WD40"/>
    <property type="match status" value="1"/>
</dbReference>
<dbReference type="SUPFAM" id="SSF50998">
    <property type="entry name" value="Quinoprotein alcohol dehydrogenase-like"/>
    <property type="match status" value="1"/>
</dbReference>
<dbReference type="InterPro" id="IPR015943">
    <property type="entry name" value="WD40/YVTN_repeat-like_dom_sf"/>
</dbReference>
<keyword evidence="4" id="KW-0677">Repeat</keyword>
<comment type="caution">
    <text evidence="8">The sequence shown here is derived from an EMBL/GenBank/DDBJ whole genome shotgun (WGS) entry which is preliminary data.</text>
</comment>
<dbReference type="InterPro" id="IPR024862">
    <property type="entry name" value="TRPV"/>
</dbReference>
<dbReference type="GO" id="GO:0005216">
    <property type="term" value="F:monoatomic ion channel activity"/>
    <property type="evidence" value="ECO:0007669"/>
    <property type="project" value="InterPro"/>
</dbReference>
<dbReference type="PANTHER" id="PTHR10582">
    <property type="entry name" value="TRANSIENT RECEPTOR POTENTIAL ION CHANNEL PROTEIN"/>
    <property type="match status" value="1"/>
</dbReference>
<protein>
    <recommendedName>
        <fullName evidence="7">Ion transport domain-containing protein</fullName>
    </recommendedName>
</protein>
<keyword evidence="5" id="KW-1133">Transmembrane helix</keyword>
<dbReference type="PROSITE" id="PS50082">
    <property type="entry name" value="WD_REPEATS_2"/>
    <property type="match status" value="1"/>
</dbReference>
<keyword evidence="2" id="KW-0853">WD repeat</keyword>
<reference evidence="8" key="1">
    <citation type="journal article" date="2021" name="Proc. Natl. Acad. Sci. U.S.A.">
        <title>Three genomes in the algal genus Volvox reveal the fate of a haploid sex-determining region after a transition to homothallism.</title>
        <authorList>
            <person name="Yamamoto K."/>
            <person name="Hamaji T."/>
            <person name="Kawai-Toyooka H."/>
            <person name="Matsuzaki R."/>
            <person name="Takahashi F."/>
            <person name="Nishimura Y."/>
            <person name="Kawachi M."/>
            <person name="Noguchi H."/>
            <person name="Minakuchi Y."/>
            <person name="Umen J.G."/>
            <person name="Toyoda A."/>
            <person name="Nozaki H."/>
        </authorList>
    </citation>
    <scope>NUCLEOTIDE SEQUENCE</scope>
    <source>
        <strain evidence="8">NIES-3786</strain>
    </source>
</reference>
<evidence type="ECO:0000313" key="8">
    <source>
        <dbReference type="EMBL" id="GIL91888.1"/>
    </source>
</evidence>
<dbReference type="Gene3D" id="2.130.10.10">
    <property type="entry name" value="YVTN repeat-like/Quinoprotein amine dehydrogenase"/>
    <property type="match status" value="1"/>
</dbReference>
<name>A0A8J4D3I1_9CHLO</name>
<evidence type="ECO:0000313" key="9">
    <source>
        <dbReference type="Proteomes" id="UP000747110"/>
    </source>
</evidence>
<evidence type="ECO:0000256" key="3">
    <source>
        <dbReference type="ARBA" id="ARBA00022692"/>
    </source>
</evidence>
<sequence>MEYWIPTKQHVIPSGDSGLVSYDSSRQVQQWQMKGKVVWSDGYGQVHLIDLSICKVVWTIDTRNHHSGLDICPQVHWELNLVLTRTARGTDAWVCLWDLKEGGLIRKYDKIQRDGICGACFTADGSRCITVSKDRTAALFKLDESGEIIKCFVGHEDDVTFAALSPNEDILATASWDETVRIWDVDTGDQLHVIQYSGEISRIHFLQSSRWIITTNIVGYIIGFDTTGKSPPLIFQGAALEKCVIMKLHPVPPLGTAASGSSLAQQLPLVLTVKRLDDFKPDRVVNVLHLHPLSTRQPLSLTEVWGTVGLVSTFPESIILILSKMFPGLVVVPEQHNDGNNTYLHRAVLHAEVEFLRELLTANHSAIMSAPLPANNKGKTPLDIVLDTLCEDRCAKLVELFLSTELERPPHLRLAARKAAQVIINLTTDRRPISAGPPPYTLLLAAIKAGLPWMKAKENVQPGDECGLPYLATATRVPADSPLGALVHNDLNEALLSTDIGTAILMYKWNAYAGNIFKWRAVYYVLFITLYITSTTLDVSWNPKVDRASIYGNNTKLGHSVPRYILLVCVQSINMYYLWTELSQLIHLGALYYFNGPGSLWNWMELISGILVIVVMVLQITNVQAAYWVMSACTLLLGARVLKALSVFKETGIYVRIIFRITMEIRYFLLIVLVILMTYAFSF</sequence>
<dbReference type="SMART" id="SM00320">
    <property type="entry name" value="WD40"/>
    <property type="match status" value="3"/>
</dbReference>
<dbReference type="Proteomes" id="UP000747110">
    <property type="component" value="Unassembled WGS sequence"/>
</dbReference>
<evidence type="ECO:0000256" key="1">
    <source>
        <dbReference type="ARBA" id="ARBA00004141"/>
    </source>
</evidence>
<dbReference type="GO" id="GO:0098703">
    <property type="term" value="P:calcium ion import across plasma membrane"/>
    <property type="evidence" value="ECO:0007669"/>
    <property type="project" value="TreeGrafter"/>
</dbReference>
<evidence type="ECO:0000256" key="4">
    <source>
        <dbReference type="ARBA" id="ARBA00022737"/>
    </source>
</evidence>
<dbReference type="GO" id="GO:0005886">
    <property type="term" value="C:plasma membrane"/>
    <property type="evidence" value="ECO:0007669"/>
    <property type="project" value="TreeGrafter"/>
</dbReference>
<evidence type="ECO:0000256" key="5">
    <source>
        <dbReference type="ARBA" id="ARBA00022989"/>
    </source>
</evidence>
<dbReference type="AlphaFoldDB" id="A0A8J4D3I1"/>